<name>G2QLR2_THET4</name>
<dbReference type="InterPro" id="IPR004839">
    <property type="entry name" value="Aminotransferase_I/II_large"/>
</dbReference>
<feature type="non-terminal residue" evidence="2">
    <location>
        <position position="219"/>
    </location>
</feature>
<dbReference type="InParanoid" id="G2QLR2"/>
<evidence type="ECO:0000259" key="1">
    <source>
        <dbReference type="Pfam" id="PF00155"/>
    </source>
</evidence>
<dbReference type="RefSeq" id="XP_003666137.1">
    <property type="nucleotide sequence ID" value="XM_003666089.1"/>
</dbReference>
<evidence type="ECO:0000313" key="3">
    <source>
        <dbReference type="Proteomes" id="UP000007322"/>
    </source>
</evidence>
<dbReference type="AlphaFoldDB" id="G2QLR2"/>
<sequence>MSDRSEATSAEDVAASFHLANRAGYNYVHLRQWELFEKSLANLWTPDHPDGVSVELAVEKSSRLILSSDRVQSQPELSRERPHAQRGCRVLYIGRNLAVAPVHHLTYGSGPKGSPRLIRQALASYLNSSFQPHRAVRHEDILVLSGVTSVIDSLAWSICDEGEGIIIPQLTWPPYIVQEIWAKMLDDKSFTENFLMVNRQRLGDQYAFATRFLDEHGIA</sequence>
<protein>
    <recommendedName>
        <fullName evidence="1">Aminotransferase class I/classII large domain-containing protein</fullName>
    </recommendedName>
</protein>
<dbReference type="Gene3D" id="3.90.1150.10">
    <property type="entry name" value="Aspartate Aminotransferase, domain 1"/>
    <property type="match status" value="1"/>
</dbReference>
<dbReference type="GO" id="GO:0030170">
    <property type="term" value="F:pyridoxal phosphate binding"/>
    <property type="evidence" value="ECO:0007669"/>
    <property type="project" value="InterPro"/>
</dbReference>
<dbReference type="Proteomes" id="UP000007322">
    <property type="component" value="Chromosome 6"/>
</dbReference>
<reference evidence="2 3" key="1">
    <citation type="journal article" date="2011" name="Nat. Biotechnol.">
        <title>Comparative genomic analysis of the thermophilic biomass-degrading fungi Myceliophthora thermophila and Thielavia terrestris.</title>
        <authorList>
            <person name="Berka R.M."/>
            <person name="Grigoriev I.V."/>
            <person name="Otillar R."/>
            <person name="Salamov A."/>
            <person name="Grimwood J."/>
            <person name="Reid I."/>
            <person name="Ishmael N."/>
            <person name="John T."/>
            <person name="Darmond C."/>
            <person name="Moisan M.-C."/>
            <person name="Henrissat B."/>
            <person name="Coutinho P.M."/>
            <person name="Lombard V."/>
            <person name="Natvig D.O."/>
            <person name="Lindquist E."/>
            <person name="Schmutz J."/>
            <person name="Lucas S."/>
            <person name="Harris P."/>
            <person name="Powlowski J."/>
            <person name="Bellemare A."/>
            <person name="Taylor D."/>
            <person name="Butler G."/>
            <person name="de Vries R.P."/>
            <person name="Allijn I.E."/>
            <person name="van den Brink J."/>
            <person name="Ushinsky S."/>
            <person name="Storms R."/>
            <person name="Powell A.J."/>
            <person name="Paulsen I.T."/>
            <person name="Elbourne L.D.H."/>
            <person name="Baker S.E."/>
            <person name="Magnuson J."/>
            <person name="LaBoissiere S."/>
            <person name="Clutterbuck A.J."/>
            <person name="Martinez D."/>
            <person name="Wogulis M."/>
            <person name="de Leon A.L."/>
            <person name="Rey M.W."/>
            <person name="Tsang A."/>
        </authorList>
    </citation>
    <scope>NUCLEOTIDE SEQUENCE [LARGE SCALE GENOMIC DNA]</scope>
    <source>
        <strain evidence="3">ATCC 42464 / BCRC 31852 / DSM 1799</strain>
    </source>
</reference>
<dbReference type="HOGENOM" id="CLU_1199557_0_0_1"/>
<feature type="domain" description="Aminotransferase class I/classII large" evidence="1">
    <location>
        <begin position="118"/>
        <end position="178"/>
    </location>
</feature>
<proteinExistence type="predicted"/>
<evidence type="ECO:0000313" key="2">
    <source>
        <dbReference type="EMBL" id="AEO60892.1"/>
    </source>
</evidence>
<dbReference type="EMBL" id="CP003007">
    <property type="protein sequence ID" value="AEO60892.1"/>
    <property type="molecule type" value="Genomic_DNA"/>
</dbReference>
<dbReference type="InterPro" id="IPR015424">
    <property type="entry name" value="PyrdxlP-dep_Trfase"/>
</dbReference>
<dbReference type="STRING" id="573729.G2QLR2"/>
<dbReference type="GeneID" id="11514274"/>
<dbReference type="InterPro" id="IPR015422">
    <property type="entry name" value="PyrdxlP-dep_Trfase_small"/>
</dbReference>
<dbReference type="Pfam" id="PF00155">
    <property type="entry name" value="Aminotran_1_2"/>
    <property type="match status" value="1"/>
</dbReference>
<dbReference type="Gene3D" id="3.40.640.10">
    <property type="entry name" value="Type I PLP-dependent aspartate aminotransferase-like (Major domain)"/>
    <property type="match status" value="1"/>
</dbReference>
<dbReference type="eggNOG" id="KOG0256">
    <property type="taxonomic scope" value="Eukaryota"/>
</dbReference>
<dbReference type="OrthoDB" id="7042322at2759"/>
<organism evidence="2 3">
    <name type="scientific">Thermothelomyces thermophilus (strain ATCC 42464 / BCRC 31852 / DSM 1799)</name>
    <name type="common">Sporotrichum thermophile</name>
    <dbReference type="NCBI Taxonomy" id="573729"/>
    <lineage>
        <taxon>Eukaryota</taxon>
        <taxon>Fungi</taxon>
        <taxon>Dikarya</taxon>
        <taxon>Ascomycota</taxon>
        <taxon>Pezizomycotina</taxon>
        <taxon>Sordariomycetes</taxon>
        <taxon>Sordariomycetidae</taxon>
        <taxon>Sordariales</taxon>
        <taxon>Chaetomiaceae</taxon>
        <taxon>Thermothelomyces</taxon>
    </lineage>
</organism>
<dbReference type="SUPFAM" id="SSF53383">
    <property type="entry name" value="PLP-dependent transferases"/>
    <property type="match status" value="1"/>
</dbReference>
<dbReference type="InterPro" id="IPR015421">
    <property type="entry name" value="PyrdxlP-dep_Trfase_major"/>
</dbReference>
<dbReference type="KEGG" id="mtm:MYCTH_2310609"/>
<accession>G2QLR2</accession>
<keyword evidence="3" id="KW-1185">Reference proteome</keyword>
<dbReference type="OMA" id="CADGEGI"/>
<gene>
    <name evidence="2" type="ORF">MYCTH_2310609</name>
</gene>
<dbReference type="VEuPathDB" id="FungiDB:MYCTH_2310609"/>